<gene>
    <name evidence="2" type="ORF">DEO72_LG8g1439</name>
</gene>
<feature type="compositionally biased region" description="Polar residues" evidence="1">
    <location>
        <begin position="31"/>
        <end position="42"/>
    </location>
</feature>
<reference evidence="2 3" key="1">
    <citation type="submission" date="2019-04" db="EMBL/GenBank/DDBJ databases">
        <title>An improved genome assembly and genetic linkage map for asparagus bean, Vigna unguiculata ssp. sesquipedialis.</title>
        <authorList>
            <person name="Xia Q."/>
            <person name="Zhang R."/>
            <person name="Dong Y."/>
        </authorList>
    </citation>
    <scope>NUCLEOTIDE SEQUENCE [LARGE SCALE GENOMIC DNA]</scope>
    <source>
        <tissue evidence="2">Leaf</tissue>
    </source>
</reference>
<dbReference type="Proteomes" id="UP000501690">
    <property type="component" value="Linkage Group LG8"/>
</dbReference>
<organism evidence="2 3">
    <name type="scientific">Vigna unguiculata</name>
    <name type="common">Cowpea</name>
    <dbReference type="NCBI Taxonomy" id="3917"/>
    <lineage>
        <taxon>Eukaryota</taxon>
        <taxon>Viridiplantae</taxon>
        <taxon>Streptophyta</taxon>
        <taxon>Embryophyta</taxon>
        <taxon>Tracheophyta</taxon>
        <taxon>Spermatophyta</taxon>
        <taxon>Magnoliopsida</taxon>
        <taxon>eudicotyledons</taxon>
        <taxon>Gunneridae</taxon>
        <taxon>Pentapetalae</taxon>
        <taxon>rosids</taxon>
        <taxon>fabids</taxon>
        <taxon>Fabales</taxon>
        <taxon>Fabaceae</taxon>
        <taxon>Papilionoideae</taxon>
        <taxon>50 kb inversion clade</taxon>
        <taxon>NPAAA clade</taxon>
        <taxon>indigoferoid/millettioid clade</taxon>
        <taxon>Phaseoleae</taxon>
        <taxon>Vigna</taxon>
    </lineage>
</organism>
<evidence type="ECO:0000313" key="2">
    <source>
        <dbReference type="EMBL" id="QCE03415.1"/>
    </source>
</evidence>
<feature type="compositionally biased region" description="Polar residues" evidence="1">
    <location>
        <begin position="1"/>
        <end position="17"/>
    </location>
</feature>
<proteinExistence type="predicted"/>
<evidence type="ECO:0000256" key="1">
    <source>
        <dbReference type="SAM" id="MobiDB-lite"/>
    </source>
</evidence>
<keyword evidence="3" id="KW-1185">Reference proteome</keyword>
<sequence length="165" mass="18262">MGVTSTTAQQHQSQLVPSTIRAPPRPEHLNGRSSTKQSTLLPQQPFLRRTPTHVEAQFEFLSPQKWKQLSEKYDCGSRKSNSSQRQRYQKEAITAAIRSGMTAVVEKLSFAMGGRHRQRYRKKAVTTTIGSGTTAIESGSNGGNSSDTISVMRFGGDELSFTKWG</sequence>
<name>A0A4D6MU43_VIGUN</name>
<protein>
    <submittedName>
        <fullName evidence="2">Uncharacterized protein</fullName>
    </submittedName>
</protein>
<feature type="region of interest" description="Disordered" evidence="1">
    <location>
        <begin position="1"/>
        <end position="46"/>
    </location>
</feature>
<accession>A0A4D6MU43</accession>
<evidence type="ECO:0000313" key="3">
    <source>
        <dbReference type="Proteomes" id="UP000501690"/>
    </source>
</evidence>
<dbReference type="AlphaFoldDB" id="A0A4D6MU43"/>
<dbReference type="EMBL" id="CP039352">
    <property type="protein sequence ID" value="QCE03415.1"/>
    <property type="molecule type" value="Genomic_DNA"/>
</dbReference>